<dbReference type="NCBIfam" id="TIGR00556">
    <property type="entry name" value="pantethn_trn"/>
    <property type="match status" value="1"/>
</dbReference>
<evidence type="ECO:0000313" key="4">
    <source>
        <dbReference type="Proteomes" id="UP000812270"/>
    </source>
</evidence>
<dbReference type="GO" id="GO:0006633">
    <property type="term" value="P:fatty acid biosynthetic process"/>
    <property type="evidence" value="ECO:0007669"/>
    <property type="project" value="InterPro"/>
</dbReference>
<dbReference type="InterPro" id="IPR004568">
    <property type="entry name" value="Ppantetheine-prot_Trfase_dom"/>
</dbReference>
<dbReference type="GO" id="GO:0000287">
    <property type="term" value="F:magnesium ion binding"/>
    <property type="evidence" value="ECO:0007669"/>
    <property type="project" value="InterPro"/>
</dbReference>
<name>A0A9E2W4T2_9BACT</name>
<evidence type="ECO:0000259" key="2">
    <source>
        <dbReference type="Pfam" id="PF01648"/>
    </source>
</evidence>
<organism evidence="3 4">
    <name type="scientific">Pinibacter aurantiacus</name>
    <dbReference type="NCBI Taxonomy" id="2851599"/>
    <lineage>
        <taxon>Bacteria</taxon>
        <taxon>Pseudomonadati</taxon>
        <taxon>Bacteroidota</taxon>
        <taxon>Chitinophagia</taxon>
        <taxon>Chitinophagales</taxon>
        <taxon>Chitinophagaceae</taxon>
        <taxon>Pinibacter</taxon>
    </lineage>
</organism>
<dbReference type="AlphaFoldDB" id="A0A9E2W4T2"/>
<keyword evidence="3" id="KW-0808">Transferase</keyword>
<sequence>MDNLKQIISTYIKVPAEAIDSSTIIDRSSVASSITLHRMYAKLADEGFAVDDYSSIKTFGDLTGKSNHNGADLSTVAARQMTEGLISKNLSVGIDIENVDALPVAEDFREDSFYKQNFSEEEISYCILQPAPYASFAGLFAAKEALVKANPAYKTKLFNSLAITHDQAGKPCHDGFELSISHTGSNAIAIAVRPPAQIETINQPQAPKQEERIVAVKPNLTILYLLSLAALVTSAIALIIFLQSR</sequence>
<keyword evidence="1" id="KW-1133">Transmembrane helix</keyword>
<protein>
    <submittedName>
        <fullName evidence="3">4'-phosphopantetheinyl transferase superfamily protein</fullName>
    </submittedName>
</protein>
<keyword evidence="1" id="KW-0812">Transmembrane</keyword>
<comment type="caution">
    <text evidence="3">The sequence shown here is derived from an EMBL/GenBank/DDBJ whole genome shotgun (WGS) entry which is preliminary data.</text>
</comment>
<accession>A0A9E2W4T2</accession>
<evidence type="ECO:0000313" key="3">
    <source>
        <dbReference type="EMBL" id="MBV4357858.1"/>
    </source>
</evidence>
<gene>
    <name evidence="3" type="ORF">KTO63_11910</name>
</gene>
<dbReference type="GO" id="GO:0008897">
    <property type="term" value="F:holo-[acyl-carrier-protein] synthase activity"/>
    <property type="evidence" value="ECO:0007669"/>
    <property type="project" value="InterPro"/>
</dbReference>
<feature type="domain" description="4'-phosphopantetheinyl transferase" evidence="2">
    <location>
        <begin position="91"/>
        <end position="174"/>
    </location>
</feature>
<dbReference type="InterPro" id="IPR008278">
    <property type="entry name" value="4-PPantetheinyl_Trfase_dom"/>
</dbReference>
<dbReference type="Pfam" id="PF01648">
    <property type="entry name" value="ACPS"/>
    <property type="match status" value="1"/>
</dbReference>
<evidence type="ECO:0000256" key="1">
    <source>
        <dbReference type="SAM" id="Phobius"/>
    </source>
</evidence>
<feature type="transmembrane region" description="Helical" evidence="1">
    <location>
        <begin position="222"/>
        <end position="242"/>
    </location>
</feature>
<dbReference type="Proteomes" id="UP000812270">
    <property type="component" value="Unassembled WGS sequence"/>
</dbReference>
<dbReference type="EMBL" id="JAHSPG010000008">
    <property type="protein sequence ID" value="MBV4357858.1"/>
    <property type="molecule type" value="Genomic_DNA"/>
</dbReference>
<keyword evidence="1" id="KW-0472">Membrane</keyword>
<reference evidence="3" key="1">
    <citation type="submission" date="2021-06" db="EMBL/GenBank/DDBJ databases">
        <authorList>
            <person name="Huq M.A."/>
        </authorList>
    </citation>
    <scope>NUCLEOTIDE SEQUENCE</scope>
    <source>
        <strain evidence="3">MAH-26</strain>
    </source>
</reference>
<proteinExistence type="predicted"/>
<dbReference type="RefSeq" id="WP_217791511.1">
    <property type="nucleotide sequence ID" value="NZ_JAHSPG010000008.1"/>
</dbReference>
<keyword evidence="4" id="KW-1185">Reference proteome</keyword>